<dbReference type="AlphaFoldDB" id="A0A1F6DAT2"/>
<accession>A0A1F6DAT2</accession>
<organism evidence="1 2">
    <name type="scientific">Candidatus Kaiserbacteria bacterium RIFCSPHIGHO2_01_FULL_56_24</name>
    <dbReference type="NCBI Taxonomy" id="1798487"/>
    <lineage>
        <taxon>Bacteria</taxon>
        <taxon>Candidatus Kaiseribacteriota</taxon>
    </lineage>
</organism>
<reference evidence="1 2" key="1">
    <citation type="journal article" date="2016" name="Nat. Commun.">
        <title>Thousands of microbial genomes shed light on interconnected biogeochemical processes in an aquifer system.</title>
        <authorList>
            <person name="Anantharaman K."/>
            <person name="Brown C.T."/>
            <person name="Hug L.A."/>
            <person name="Sharon I."/>
            <person name="Castelle C.J."/>
            <person name="Probst A.J."/>
            <person name="Thomas B.C."/>
            <person name="Singh A."/>
            <person name="Wilkins M.J."/>
            <person name="Karaoz U."/>
            <person name="Brodie E.L."/>
            <person name="Williams K.H."/>
            <person name="Hubbard S.S."/>
            <person name="Banfield J.F."/>
        </authorList>
    </citation>
    <scope>NUCLEOTIDE SEQUENCE [LARGE SCALE GENOMIC DNA]</scope>
</reference>
<comment type="caution">
    <text evidence="1">The sequence shown here is derived from an EMBL/GenBank/DDBJ whole genome shotgun (WGS) entry which is preliminary data.</text>
</comment>
<dbReference type="EMBL" id="MFLA01000032">
    <property type="protein sequence ID" value="OGG58481.1"/>
    <property type="molecule type" value="Genomic_DNA"/>
</dbReference>
<sequence>MAKQRSEEDLLHRLDTVHLRGGQPAFRQDLADIRASRIRNRHLEIFKRMMNDAEGLQMLGDPEVRATKRHVAKERRRLRRVAVASGNGHALTC</sequence>
<dbReference type="Proteomes" id="UP000176377">
    <property type="component" value="Unassembled WGS sequence"/>
</dbReference>
<gene>
    <name evidence="1" type="ORF">A2765_01985</name>
</gene>
<evidence type="ECO:0000313" key="1">
    <source>
        <dbReference type="EMBL" id="OGG58481.1"/>
    </source>
</evidence>
<name>A0A1F6DAT2_9BACT</name>
<protein>
    <submittedName>
        <fullName evidence="1">Uncharacterized protein</fullName>
    </submittedName>
</protein>
<evidence type="ECO:0000313" key="2">
    <source>
        <dbReference type="Proteomes" id="UP000176377"/>
    </source>
</evidence>
<proteinExistence type="predicted"/>